<sequence length="394" mass="45190">MKKVIHNLLTIKKGMFFILLFGLISTLFFACRQEKKFNDLLLEMADLPEAERQHAVDLWVGQRVTFPVIEDSVVYFIYRNRADIPVYLSGDFNGWSPDSHPFLKVIGTDLYYNRQVFPEDARVEYKLIVGKNWQIDSLNVNVSRGGYGHNSLLFMPAYRFPLETLRQRNKVYTVPDTVTYRGGGLEYRAYIYRHSSAAAGAPLLVFNDGGDYIGYGQAAVVLDNLTAEGRIPPVNAIFIDAVDRMREYRFNAAYLERLMNEILPACEKQYQWRPEKVYMGGVSLGGLTALYALKDYAATLDGVFSQSGSFWVDSLRIIEELNGVNIKGETVFISYGHWENQDENQQKVIDFLRERKVRVKIRTFYDGHNWGNWSGALSDALYFLLSPKEEHNGI</sequence>
<dbReference type="PROSITE" id="PS51257">
    <property type="entry name" value="PROKAR_LIPOPROTEIN"/>
    <property type="match status" value="1"/>
</dbReference>
<dbReference type="InterPro" id="IPR014756">
    <property type="entry name" value="Ig_E-set"/>
</dbReference>
<dbReference type="InterPro" id="IPR000801">
    <property type="entry name" value="Esterase-like"/>
</dbReference>
<dbReference type="Proteomes" id="UP000886005">
    <property type="component" value="Unassembled WGS sequence"/>
</dbReference>
<name>A0A7V1LPZ1_CALAY</name>
<dbReference type="InterPro" id="IPR050583">
    <property type="entry name" value="Mycobacterial_A85_antigen"/>
</dbReference>
<protein>
    <recommendedName>
        <fullName evidence="2">Esterase family protein</fullName>
    </recommendedName>
</protein>
<dbReference type="EMBL" id="DRLD01000429">
    <property type="protein sequence ID" value="HED12006.1"/>
    <property type="molecule type" value="Genomic_DNA"/>
</dbReference>
<organism evidence="1">
    <name type="scientific">Caldithrix abyssi</name>
    <dbReference type="NCBI Taxonomy" id="187145"/>
    <lineage>
        <taxon>Bacteria</taxon>
        <taxon>Pseudomonadati</taxon>
        <taxon>Calditrichota</taxon>
        <taxon>Calditrichia</taxon>
        <taxon>Calditrichales</taxon>
        <taxon>Calditrichaceae</taxon>
        <taxon>Caldithrix</taxon>
    </lineage>
</organism>
<comment type="caution">
    <text evidence="1">The sequence shown here is derived from an EMBL/GenBank/DDBJ whole genome shotgun (WGS) entry which is preliminary data.</text>
</comment>
<accession>A0A7V1LPZ1</accession>
<reference evidence="1" key="1">
    <citation type="journal article" date="2020" name="mSystems">
        <title>Genome- and Community-Level Interaction Insights into Carbon Utilization and Element Cycling Functions of Hydrothermarchaeota in Hydrothermal Sediment.</title>
        <authorList>
            <person name="Zhou Z."/>
            <person name="Liu Y."/>
            <person name="Xu W."/>
            <person name="Pan J."/>
            <person name="Luo Z.H."/>
            <person name="Li M."/>
        </authorList>
    </citation>
    <scope>NUCLEOTIDE SEQUENCE [LARGE SCALE GENOMIC DNA]</scope>
    <source>
        <strain evidence="1">HyVt-456</strain>
    </source>
</reference>
<dbReference type="AlphaFoldDB" id="A0A7V1LPZ1"/>
<dbReference type="SUPFAM" id="SSF81296">
    <property type="entry name" value="E set domains"/>
    <property type="match status" value="1"/>
</dbReference>
<dbReference type="PANTHER" id="PTHR48098">
    <property type="entry name" value="ENTEROCHELIN ESTERASE-RELATED"/>
    <property type="match status" value="1"/>
</dbReference>
<dbReference type="Gene3D" id="3.40.50.1820">
    <property type="entry name" value="alpha/beta hydrolase"/>
    <property type="match status" value="1"/>
</dbReference>
<dbReference type="PANTHER" id="PTHR48098:SF3">
    <property type="entry name" value="IRON(III) ENTEROBACTIN ESTERASE"/>
    <property type="match status" value="1"/>
</dbReference>
<dbReference type="Gene3D" id="2.60.40.10">
    <property type="entry name" value="Immunoglobulins"/>
    <property type="match status" value="1"/>
</dbReference>
<dbReference type="SUPFAM" id="SSF53474">
    <property type="entry name" value="alpha/beta-Hydrolases"/>
    <property type="match status" value="1"/>
</dbReference>
<evidence type="ECO:0000313" key="1">
    <source>
        <dbReference type="EMBL" id="HED12006.1"/>
    </source>
</evidence>
<dbReference type="InterPro" id="IPR013783">
    <property type="entry name" value="Ig-like_fold"/>
</dbReference>
<dbReference type="InterPro" id="IPR029058">
    <property type="entry name" value="AB_hydrolase_fold"/>
</dbReference>
<evidence type="ECO:0008006" key="2">
    <source>
        <dbReference type="Google" id="ProtNLM"/>
    </source>
</evidence>
<gene>
    <name evidence="1" type="ORF">ENJ10_15045</name>
</gene>
<dbReference type="Pfam" id="PF00756">
    <property type="entry name" value="Esterase"/>
    <property type="match status" value="1"/>
</dbReference>
<proteinExistence type="predicted"/>